<evidence type="ECO:0000313" key="2">
    <source>
        <dbReference type="Proteomes" id="UP000277928"/>
    </source>
</evidence>
<organism evidence="1 2">
    <name type="scientific">Litomosoides sigmodontis</name>
    <name type="common">Filarial nematode worm</name>
    <dbReference type="NCBI Taxonomy" id="42156"/>
    <lineage>
        <taxon>Eukaryota</taxon>
        <taxon>Metazoa</taxon>
        <taxon>Ecdysozoa</taxon>
        <taxon>Nematoda</taxon>
        <taxon>Chromadorea</taxon>
        <taxon>Rhabditida</taxon>
        <taxon>Spirurina</taxon>
        <taxon>Spiruromorpha</taxon>
        <taxon>Filarioidea</taxon>
        <taxon>Onchocercidae</taxon>
        <taxon>Litomosoides</taxon>
    </lineage>
</organism>
<name>A0A3P6UPE8_LITSI</name>
<proteinExistence type="predicted"/>
<gene>
    <name evidence="1" type="ORF">NLS_LOCUS4767</name>
</gene>
<protein>
    <submittedName>
        <fullName evidence="1">Uncharacterized protein</fullName>
    </submittedName>
</protein>
<dbReference type="AlphaFoldDB" id="A0A3P6UPE8"/>
<evidence type="ECO:0000313" key="1">
    <source>
        <dbReference type="EMBL" id="VDK80074.1"/>
    </source>
</evidence>
<dbReference type="Proteomes" id="UP000277928">
    <property type="component" value="Unassembled WGS sequence"/>
</dbReference>
<reference evidence="1 2" key="1">
    <citation type="submission" date="2018-08" db="EMBL/GenBank/DDBJ databases">
        <authorList>
            <person name="Laetsch R D."/>
            <person name="Stevens L."/>
            <person name="Kumar S."/>
            <person name="Blaxter L. M."/>
        </authorList>
    </citation>
    <scope>NUCLEOTIDE SEQUENCE [LARGE SCALE GENOMIC DNA]</scope>
</reference>
<keyword evidence="2" id="KW-1185">Reference proteome</keyword>
<sequence length="78" mass="8629">MPVVLKAVVILRQFRASIVIWCESDERSGVNGATQRRLDKVVSVGIPLIIGTQFNVLMLSPRSCQRGKDNGTDSLRCE</sequence>
<accession>A0A3P6UPE8</accession>
<dbReference type="EMBL" id="UYRX01000321">
    <property type="protein sequence ID" value="VDK80074.1"/>
    <property type="molecule type" value="Genomic_DNA"/>
</dbReference>